<dbReference type="SUPFAM" id="SSF140566">
    <property type="entry name" value="FlgN-like"/>
    <property type="match status" value="1"/>
</dbReference>
<keyword evidence="4" id="KW-0966">Cell projection</keyword>
<keyword evidence="3" id="KW-1005">Bacterial flagellum biogenesis</keyword>
<dbReference type="InterPro" id="IPR036679">
    <property type="entry name" value="FlgN-like_sf"/>
</dbReference>
<comment type="function">
    <text evidence="1">Required for the efficient initiation of filament assembly.</text>
</comment>
<keyword evidence="5" id="KW-1185">Reference proteome</keyword>
<dbReference type="EMBL" id="JBGUBD010000005">
    <property type="protein sequence ID" value="MFA9478639.1"/>
    <property type="molecule type" value="Genomic_DNA"/>
</dbReference>
<dbReference type="Proteomes" id="UP001575105">
    <property type="component" value="Unassembled WGS sequence"/>
</dbReference>
<accession>A0ABV4U4V8</accession>
<dbReference type="Pfam" id="PF05130">
    <property type="entry name" value="FlgN"/>
    <property type="match status" value="1"/>
</dbReference>
<evidence type="ECO:0000256" key="3">
    <source>
        <dbReference type="ARBA" id="ARBA00022795"/>
    </source>
</evidence>
<dbReference type="RefSeq" id="WP_425345565.1">
    <property type="nucleotide sequence ID" value="NZ_JBGUBD010000005.1"/>
</dbReference>
<sequence length="157" mass="17500">MTQPSPIADMSIAPLVEKLTQQRDHYAQLKQLADRQAALIAEGETEQLLGVLAQRQQLVDELGRLSEEIAPYRERWAQLSASLGDGDRQRVNALIESVEGLIEQIIEQDDRDRQQLQTAREQVGNQVKQVHHAGRAVNAYRAAPVAGPGARFTDRRG</sequence>
<comment type="caution">
    <text evidence="4">The sequence shown here is derived from an EMBL/GenBank/DDBJ whole genome shotgun (WGS) entry which is preliminary data.</text>
</comment>
<proteinExistence type="inferred from homology"/>
<comment type="similarity">
    <text evidence="2">Belongs to the FlgN family.</text>
</comment>
<evidence type="ECO:0000313" key="5">
    <source>
        <dbReference type="Proteomes" id="UP001575105"/>
    </source>
</evidence>
<dbReference type="Gene3D" id="1.20.58.300">
    <property type="entry name" value="FlgN-like"/>
    <property type="match status" value="1"/>
</dbReference>
<gene>
    <name evidence="4" type="primary">flgN</name>
    <name evidence="4" type="ORF">ACERK3_10060</name>
</gene>
<keyword evidence="4" id="KW-0282">Flagellum</keyword>
<keyword evidence="4" id="KW-0969">Cilium</keyword>
<reference evidence="4 5" key="1">
    <citation type="submission" date="2024-08" db="EMBL/GenBank/DDBJ databases">
        <title>Whole-genome sequencing of halo(alkali)philic microorganisms from hypersaline lakes.</title>
        <authorList>
            <person name="Sorokin D.Y."/>
            <person name="Merkel A.Y."/>
            <person name="Messina E."/>
            <person name="Yakimov M."/>
        </authorList>
    </citation>
    <scope>NUCLEOTIDE SEQUENCE [LARGE SCALE GENOMIC DNA]</scope>
    <source>
        <strain evidence="4 5">AB-hyl4</strain>
    </source>
</reference>
<dbReference type="InterPro" id="IPR007809">
    <property type="entry name" value="FlgN-like"/>
</dbReference>
<organism evidence="4 5">
    <name type="scientific">Natronomicrosphaera hydrolytica</name>
    <dbReference type="NCBI Taxonomy" id="3242702"/>
    <lineage>
        <taxon>Bacteria</taxon>
        <taxon>Pseudomonadati</taxon>
        <taxon>Planctomycetota</taxon>
        <taxon>Phycisphaerae</taxon>
        <taxon>Phycisphaerales</taxon>
        <taxon>Phycisphaeraceae</taxon>
        <taxon>Natronomicrosphaera</taxon>
    </lineage>
</organism>
<name>A0ABV4U4V8_9BACT</name>
<evidence type="ECO:0000256" key="1">
    <source>
        <dbReference type="ARBA" id="ARBA00002397"/>
    </source>
</evidence>
<evidence type="ECO:0000313" key="4">
    <source>
        <dbReference type="EMBL" id="MFA9478639.1"/>
    </source>
</evidence>
<evidence type="ECO:0000256" key="2">
    <source>
        <dbReference type="ARBA" id="ARBA00007703"/>
    </source>
</evidence>
<protein>
    <submittedName>
        <fullName evidence="4">Flagellar export chaperone FlgN</fullName>
    </submittedName>
</protein>